<evidence type="ECO:0000256" key="3">
    <source>
        <dbReference type="SAM" id="MobiDB-lite"/>
    </source>
</evidence>
<keyword evidence="1" id="KW-0677">Repeat</keyword>
<reference evidence="4" key="1">
    <citation type="submission" date="2022-07" db="EMBL/GenBank/DDBJ databases">
        <authorList>
            <person name="Macas J."/>
            <person name="Novak P."/>
            <person name="Neumann P."/>
        </authorList>
    </citation>
    <scope>NUCLEOTIDE SEQUENCE</scope>
</reference>
<dbReference type="AlphaFoldDB" id="A0A9P0Z424"/>
<dbReference type="OrthoDB" id="1930524at2759"/>
<keyword evidence="5" id="KW-1185">Reference proteome</keyword>
<dbReference type="EMBL" id="CAMAPE010000019">
    <property type="protein sequence ID" value="CAH9086042.1"/>
    <property type="molecule type" value="Genomic_DNA"/>
</dbReference>
<dbReference type="InterPro" id="IPR011989">
    <property type="entry name" value="ARM-like"/>
</dbReference>
<evidence type="ECO:0000256" key="1">
    <source>
        <dbReference type="ARBA" id="ARBA00022737"/>
    </source>
</evidence>
<evidence type="ECO:0000256" key="2">
    <source>
        <dbReference type="ARBA" id="ARBA00022786"/>
    </source>
</evidence>
<dbReference type="Gene3D" id="1.25.10.10">
    <property type="entry name" value="Leucine-rich Repeat Variant"/>
    <property type="match status" value="1"/>
</dbReference>
<feature type="region of interest" description="Disordered" evidence="3">
    <location>
        <begin position="312"/>
        <end position="339"/>
    </location>
</feature>
<evidence type="ECO:0000313" key="4">
    <source>
        <dbReference type="EMBL" id="CAH9086042.1"/>
    </source>
</evidence>
<evidence type="ECO:0000313" key="5">
    <source>
        <dbReference type="Proteomes" id="UP001152484"/>
    </source>
</evidence>
<dbReference type="PANTHER" id="PTHR12696">
    <property type="entry name" value="TIP120"/>
    <property type="match status" value="1"/>
</dbReference>
<dbReference type="SUPFAM" id="SSF48371">
    <property type="entry name" value="ARM repeat"/>
    <property type="match status" value="1"/>
</dbReference>
<sequence length="384" mass="42530">MASMVITTILEKMTGKDKDYRYMATSDLLNELNKEGFKLDAELEAKVSNVVLQQLDDAAGDVSGLAVKCLAPLVKKVREQQVLEMTNKLCDKPLNGKEQHRDIASIALKTIVSEVPSSVAQSILVSISPKLIKGITAPVMNTEIKCECLDILCDVLHKYGTLVTSDHEVLLSALIPQLSSNQASVRKKTVSSLASLASSLSDDLLAKVTAEVVKLLSNKRSKPEMTRTNIQMIGALSRAVGYRFGPHLADAVPVLINYCTTASENDEELREYSLQALESFLLRCHRDISSYCNEILHLTLKFLSYDPNFTDNMEEDTDDEIQEEDEDDESADEYTDDEDVSWKVRRAAAKCLSAEIKFGSGLSNRISENLIFSQTQKKLVGKKI</sequence>
<keyword evidence="2" id="KW-0833">Ubl conjugation pathway</keyword>
<name>A0A9P0Z424_CUSEU</name>
<organism evidence="4 5">
    <name type="scientific">Cuscuta europaea</name>
    <name type="common">European dodder</name>
    <dbReference type="NCBI Taxonomy" id="41803"/>
    <lineage>
        <taxon>Eukaryota</taxon>
        <taxon>Viridiplantae</taxon>
        <taxon>Streptophyta</taxon>
        <taxon>Embryophyta</taxon>
        <taxon>Tracheophyta</taxon>
        <taxon>Spermatophyta</taxon>
        <taxon>Magnoliopsida</taxon>
        <taxon>eudicotyledons</taxon>
        <taxon>Gunneridae</taxon>
        <taxon>Pentapetalae</taxon>
        <taxon>asterids</taxon>
        <taxon>lamiids</taxon>
        <taxon>Solanales</taxon>
        <taxon>Convolvulaceae</taxon>
        <taxon>Cuscuteae</taxon>
        <taxon>Cuscuta</taxon>
        <taxon>Cuscuta subgen. Cuscuta</taxon>
    </lineage>
</organism>
<gene>
    <name evidence="4" type="ORF">CEURO_LOCUS9455</name>
</gene>
<dbReference type="InterPro" id="IPR039852">
    <property type="entry name" value="CAND1/CAND2"/>
</dbReference>
<dbReference type="InterPro" id="IPR016024">
    <property type="entry name" value="ARM-type_fold"/>
</dbReference>
<accession>A0A9P0Z424</accession>
<dbReference type="GO" id="GO:0010265">
    <property type="term" value="P:SCF complex assembly"/>
    <property type="evidence" value="ECO:0007669"/>
    <property type="project" value="InterPro"/>
</dbReference>
<protein>
    <recommendedName>
        <fullName evidence="6">Cullin-associated NEDD8-dissociated protein 1</fullName>
    </recommendedName>
</protein>
<proteinExistence type="predicted"/>
<evidence type="ECO:0008006" key="6">
    <source>
        <dbReference type="Google" id="ProtNLM"/>
    </source>
</evidence>
<dbReference type="Proteomes" id="UP001152484">
    <property type="component" value="Unassembled WGS sequence"/>
</dbReference>
<comment type="caution">
    <text evidence="4">The sequence shown here is derived from an EMBL/GenBank/DDBJ whole genome shotgun (WGS) entry which is preliminary data.</text>
</comment>